<keyword evidence="5" id="KW-0010">Activator</keyword>
<dbReference type="InterPro" id="IPR055166">
    <property type="entry name" value="Transc_reg_Sar_Rot_HTH"/>
</dbReference>
<dbReference type="InterPro" id="IPR036390">
    <property type="entry name" value="WH_DNA-bd_sf"/>
</dbReference>
<dbReference type="InterPro" id="IPR039422">
    <property type="entry name" value="MarR/SlyA-like"/>
</dbReference>
<evidence type="ECO:0000256" key="6">
    <source>
        <dbReference type="ARBA" id="ARBA00023163"/>
    </source>
</evidence>
<protein>
    <submittedName>
        <fullName evidence="8">Spermidine/putrescine ABC transporter ATP-binding protein</fullName>
    </submittedName>
</protein>
<dbReference type="InterPro" id="IPR010166">
    <property type="entry name" value="SarA/Rot_dom"/>
</dbReference>
<dbReference type="EMBL" id="PZFR01000011">
    <property type="protein sequence ID" value="PTI69871.1"/>
    <property type="molecule type" value="Genomic_DNA"/>
</dbReference>
<dbReference type="Gene3D" id="1.10.10.10">
    <property type="entry name" value="Winged helix-like DNA-binding domain superfamily/Winged helix DNA-binding domain"/>
    <property type="match status" value="1"/>
</dbReference>
<keyword evidence="9" id="KW-1185">Reference proteome</keyword>
<dbReference type="PANTHER" id="PTHR33164">
    <property type="entry name" value="TRANSCRIPTIONAL REGULATOR, MARR FAMILY"/>
    <property type="match status" value="1"/>
</dbReference>
<feature type="domain" description="Transcriptional regulator SarA/SarZ/Rot-like helix-turn-helix" evidence="7">
    <location>
        <begin position="22"/>
        <end position="105"/>
    </location>
</feature>
<evidence type="ECO:0000256" key="1">
    <source>
        <dbReference type="ARBA" id="ARBA00022491"/>
    </source>
</evidence>
<dbReference type="Pfam" id="PF22381">
    <property type="entry name" value="Staph_reg_Sar_Rot"/>
    <property type="match status" value="1"/>
</dbReference>
<dbReference type="SUPFAM" id="SSF46785">
    <property type="entry name" value="Winged helix' DNA-binding domain"/>
    <property type="match status" value="1"/>
</dbReference>
<reference evidence="8 9" key="1">
    <citation type="journal article" date="2016" name="Front. Microbiol.">
        <title>Comprehensive Phylogenetic Analysis of Bovine Non-aureus Staphylococci Species Based on Whole-Genome Sequencing.</title>
        <authorList>
            <person name="Naushad S."/>
            <person name="Barkema H.W."/>
            <person name="Luby C."/>
            <person name="Condas L.A."/>
            <person name="Nobrega D.B."/>
            <person name="Carson D.A."/>
            <person name="De Buck J."/>
        </authorList>
    </citation>
    <scope>NUCLEOTIDE SEQUENCE [LARGE SCALE GENOMIC DNA]</scope>
    <source>
        <strain evidence="8 9">SNUC 1084</strain>
    </source>
</reference>
<keyword evidence="6" id="KW-0804">Transcription</keyword>
<dbReference type="InterPro" id="IPR036388">
    <property type="entry name" value="WH-like_DNA-bd_sf"/>
</dbReference>
<sequence>MKLQHFKSLNELIEKYQQGKNFFKRSKYQYQLNYEEVFILNYIYNNNNNEITAKDIAQYSQLKPYYLTKSLQKLIKMEYLNKKRSDIDERTIVVYVNAQQREKIKHTIENLQKQL</sequence>
<evidence type="ECO:0000313" key="8">
    <source>
        <dbReference type="EMBL" id="PTI69871.1"/>
    </source>
</evidence>
<evidence type="ECO:0000256" key="4">
    <source>
        <dbReference type="ARBA" id="ARBA00023125"/>
    </source>
</evidence>
<keyword evidence="4" id="KW-0238">DNA-binding</keyword>
<accession>A0ABX5IR96</accession>
<evidence type="ECO:0000256" key="5">
    <source>
        <dbReference type="ARBA" id="ARBA00023159"/>
    </source>
</evidence>
<dbReference type="NCBIfam" id="TIGR01889">
    <property type="entry name" value="Staph_reg_Sar"/>
    <property type="match status" value="1"/>
</dbReference>
<keyword evidence="3" id="KW-0843">Virulence</keyword>
<evidence type="ECO:0000313" key="9">
    <source>
        <dbReference type="Proteomes" id="UP000240859"/>
    </source>
</evidence>
<gene>
    <name evidence="8" type="ORF">BU057_03725</name>
</gene>
<keyword evidence="2" id="KW-0805">Transcription regulation</keyword>
<proteinExistence type="predicted"/>
<dbReference type="GO" id="GO:0005524">
    <property type="term" value="F:ATP binding"/>
    <property type="evidence" value="ECO:0007669"/>
    <property type="project" value="UniProtKB-KW"/>
</dbReference>
<organism evidence="8 9">
    <name type="scientific">Staphylococcus succinus</name>
    <dbReference type="NCBI Taxonomy" id="61015"/>
    <lineage>
        <taxon>Bacteria</taxon>
        <taxon>Bacillati</taxon>
        <taxon>Bacillota</taxon>
        <taxon>Bacilli</taxon>
        <taxon>Bacillales</taxon>
        <taxon>Staphylococcaceae</taxon>
        <taxon>Staphylococcus</taxon>
    </lineage>
</organism>
<evidence type="ECO:0000256" key="3">
    <source>
        <dbReference type="ARBA" id="ARBA00023026"/>
    </source>
</evidence>
<evidence type="ECO:0000256" key="2">
    <source>
        <dbReference type="ARBA" id="ARBA00023015"/>
    </source>
</evidence>
<dbReference type="PANTHER" id="PTHR33164:SF56">
    <property type="entry name" value="HTH-TYPE TRANSCRIPTIONAL REGULATOR MHQR"/>
    <property type="match status" value="1"/>
</dbReference>
<dbReference type="Proteomes" id="UP000240859">
    <property type="component" value="Unassembled WGS sequence"/>
</dbReference>
<comment type="caution">
    <text evidence="8">The sequence shown here is derived from an EMBL/GenBank/DDBJ whole genome shotgun (WGS) entry which is preliminary data.</text>
</comment>
<dbReference type="RefSeq" id="WP_101118191.1">
    <property type="nucleotide sequence ID" value="NZ_CP195802.1"/>
</dbReference>
<keyword evidence="8" id="KW-0067">ATP-binding</keyword>
<keyword evidence="1" id="KW-0678">Repressor</keyword>
<keyword evidence="8" id="KW-0547">Nucleotide-binding</keyword>
<name>A0ABX5IR96_9STAP</name>
<evidence type="ECO:0000259" key="7">
    <source>
        <dbReference type="Pfam" id="PF22381"/>
    </source>
</evidence>